<proteinExistence type="predicted"/>
<dbReference type="PANTHER" id="PTHR33325:SF11">
    <property type="entry name" value="COLD SHOCK DOMAIN-CONTAINING PROTEIN 4-LIKE"/>
    <property type="match status" value="1"/>
</dbReference>
<accession>A0A6L2L6B4</accession>
<name>A0A6L2L6B4_TANCI</name>
<dbReference type="AlphaFoldDB" id="A0A6L2L6B4"/>
<comment type="caution">
    <text evidence="1">The sequence shown here is derived from an EMBL/GenBank/DDBJ whole genome shotgun (WGS) entry which is preliminary data.</text>
</comment>
<dbReference type="EMBL" id="BKCJ010003541">
    <property type="protein sequence ID" value="GEU55714.1"/>
    <property type="molecule type" value="Genomic_DNA"/>
</dbReference>
<dbReference type="PANTHER" id="PTHR33325">
    <property type="entry name" value="ZINC FINGER, CCHC-TYPE-RELATED"/>
    <property type="match status" value="1"/>
</dbReference>
<gene>
    <name evidence="1" type="ORF">Tci_027692</name>
</gene>
<reference evidence="1" key="1">
    <citation type="journal article" date="2019" name="Sci. Rep.">
        <title>Draft genome of Tanacetum cinerariifolium, the natural source of mosquito coil.</title>
        <authorList>
            <person name="Yamashiro T."/>
            <person name="Shiraishi A."/>
            <person name="Satake H."/>
            <person name="Nakayama K."/>
        </authorList>
    </citation>
    <scope>NUCLEOTIDE SEQUENCE</scope>
</reference>
<protein>
    <submittedName>
        <fullName evidence="1">Uncharacterized protein</fullName>
    </submittedName>
</protein>
<sequence>MVVVEEEEECGGVILSNLAKIEFLALDITGKNYLSWVLDAGIHLNVNGIEDTIKEGNKTSVQDKAKAMIFLIHHLHKALKTEYLIVKDPFMLWNNLKDRYDHKKCGSSFGRGNYRGVQFKNTSGHKKWQDKGKMVKNDGDGKAKGAIENGCYRVIVLIIRTVFGIDSLDVDPKDQNDTTHLNVSDFLINE</sequence>
<organism evidence="1">
    <name type="scientific">Tanacetum cinerariifolium</name>
    <name type="common">Dalmatian daisy</name>
    <name type="synonym">Chrysanthemum cinerariifolium</name>
    <dbReference type="NCBI Taxonomy" id="118510"/>
    <lineage>
        <taxon>Eukaryota</taxon>
        <taxon>Viridiplantae</taxon>
        <taxon>Streptophyta</taxon>
        <taxon>Embryophyta</taxon>
        <taxon>Tracheophyta</taxon>
        <taxon>Spermatophyta</taxon>
        <taxon>Magnoliopsida</taxon>
        <taxon>eudicotyledons</taxon>
        <taxon>Gunneridae</taxon>
        <taxon>Pentapetalae</taxon>
        <taxon>asterids</taxon>
        <taxon>campanulids</taxon>
        <taxon>Asterales</taxon>
        <taxon>Asteraceae</taxon>
        <taxon>Asteroideae</taxon>
        <taxon>Anthemideae</taxon>
        <taxon>Anthemidinae</taxon>
        <taxon>Tanacetum</taxon>
    </lineage>
</organism>
<evidence type="ECO:0000313" key="1">
    <source>
        <dbReference type="EMBL" id="GEU55714.1"/>
    </source>
</evidence>